<sequence>MIAKVPRSQLVLLGLTAAAAVFSLIDTPYPRLAPLQNLPTLAVVAAIAVALRRWPMPTSAVMSICLFLLLHTIGGRHIYSNVPYEAWAQAVGLPSPDKALGLTRNSWDRLVHLSFGLCWVHPVATWLARHKRLTMALATYIAVEFVIAGSALYEIFEWLLTVLMAGPDALAYNGQQGDPWDPQKDMALATLGAVLAAIALRFRVRLRREP</sequence>
<dbReference type="RefSeq" id="WP_188818121.1">
    <property type="nucleotide sequence ID" value="NZ_BMLK01000002.1"/>
</dbReference>
<dbReference type="EMBL" id="BMLK01000002">
    <property type="protein sequence ID" value="GGN42704.1"/>
    <property type="molecule type" value="Genomic_DNA"/>
</dbReference>
<keyword evidence="1" id="KW-1133">Transmembrane helix</keyword>
<evidence type="ECO:0000256" key="1">
    <source>
        <dbReference type="SAM" id="Phobius"/>
    </source>
</evidence>
<feature type="transmembrane region" description="Helical" evidence="1">
    <location>
        <begin position="186"/>
        <end position="204"/>
    </location>
</feature>
<protein>
    <submittedName>
        <fullName evidence="2">Membrane protein</fullName>
    </submittedName>
</protein>
<feature type="transmembrane region" description="Helical" evidence="1">
    <location>
        <begin position="33"/>
        <end position="51"/>
    </location>
</feature>
<feature type="transmembrane region" description="Helical" evidence="1">
    <location>
        <begin position="140"/>
        <end position="166"/>
    </location>
</feature>
<keyword evidence="3" id="KW-1185">Reference proteome</keyword>
<organism evidence="2 3">
    <name type="scientific">Novosphingobium indicum</name>
    <dbReference type="NCBI Taxonomy" id="462949"/>
    <lineage>
        <taxon>Bacteria</taxon>
        <taxon>Pseudomonadati</taxon>
        <taxon>Pseudomonadota</taxon>
        <taxon>Alphaproteobacteria</taxon>
        <taxon>Sphingomonadales</taxon>
        <taxon>Sphingomonadaceae</taxon>
        <taxon>Novosphingobium</taxon>
    </lineage>
</organism>
<reference evidence="3" key="1">
    <citation type="journal article" date="2019" name="Int. J. Syst. Evol. Microbiol.">
        <title>The Global Catalogue of Microorganisms (GCM) 10K type strain sequencing project: providing services to taxonomists for standard genome sequencing and annotation.</title>
        <authorList>
            <consortium name="The Broad Institute Genomics Platform"/>
            <consortium name="The Broad Institute Genome Sequencing Center for Infectious Disease"/>
            <person name="Wu L."/>
            <person name="Ma J."/>
        </authorList>
    </citation>
    <scope>NUCLEOTIDE SEQUENCE [LARGE SCALE GENOMIC DNA]</scope>
    <source>
        <strain evidence="3">CGMCC 1.6784</strain>
    </source>
</reference>
<dbReference type="Proteomes" id="UP000605099">
    <property type="component" value="Unassembled WGS sequence"/>
</dbReference>
<dbReference type="PIRSF" id="PIRSF020606">
    <property type="entry name" value="UCP020606"/>
    <property type="match status" value="1"/>
</dbReference>
<feature type="transmembrane region" description="Helical" evidence="1">
    <location>
        <begin position="58"/>
        <end position="79"/>
    </location>
</feature>
<evidence type="ECO:0000313" key="3">
    <source>
        <dbReference type="Proteomes" id="UP000605099"/>
    </source>
</evidence>
<accession>A0ABQ2JAK5</accession>
<gene>
    <name evidence="2" type="primary">yjdF</name>
    <name evidence="2" type="ORF">GCM10011349_06110</name>
</gene>
<dbReference type="InterPro" id="IPR058534">
    <property type="entry name" value="YjdF"/>
</dbReference>
<dbReference type="Pfam" id="PF09997">
    <property type="entry name" value="DUF2238"/>
    <property type="match status" value="1"/>
</dbReference>
<dbReference type="InterPro" id="IPR014509">
    <property type="entry name" value="YjdF-like"/>
</dbReference>
<keyword evidence="1" id="KW-0812">Transmembrane</keyword>
<comment type="caution">
    <text evidence="2">The sequence shown here is derived from an EMBL/GenBank/DDBJ whole genome shotgun (WGS) entry which is preliminary data.</text>
</comment>
<name>A0ABQ2JAK5_9SPHN</name>
<feature type="transmembrane region" description="Helical" evidence="1">
    <location>
        <begin position="110"/>
        <end position="128"/>
    </location>
</feature>
<evidence type="ECO:0000313" key="2">
    <source>
        <dbReference type="EMBL" id="GGN42704.1"/>
    </source>
</evidence>
<keyword evidence="1" id="KW-0472">Membrane</keyword>
<proteinExistence type="predicted"/>